<feature type="compositionally biased region" description="Low complexity" evidence="3">
    <location>
        <begin position="197"/>
        <end position="206"/>
    </location>
</feature>
<sequence length="213" mass="23693">MLKFFAKIYLKLVGWSVDSELPEGVDKFVIIAAPHTSNWDFPITLAVAAMIDMKFFFVGKHTMFRPPVGGLFKKLGGIPVDRSKSRNFVDQIADAFAQADRMALGIAPEGTRSKRKYWKSGFYYIARAADVPIVLGYLDYKTRRGGLGPIIDSSQPVEVVMEQVREFYAGKEGRNHDQYTPPRLRVEDEAAEDAAEAPKAAAAKAEQSIEETA</sequence>
<dbReference type="PANTHER" id="PTHR10434">
    <property type="entry name" value="1-ACYL-SN-GLYCEROL-3-PHOSPHATE ACYLTRANSFERASE"/>
    <property type="match status" value="1"/>
</dbReference>
<reference evidence="4 5" key="1">
    <citation type="submission" date="2018-06" db="EMBL/GenBank/DDBJ databases">
        <title>Lujinxingia sediminis gen. nov. sp. nov., a new facultative anaerobic member of the class Deltaproteobacteria, and proposal of Lujinxingaceae fam. nov.</title>
        <authorList>
            <person name="Guo L.-Y."/>
            <person name="Li C.-M."/>
            <person name="Wang S."/>
            <person name="Du Z.-J."/>
        </authorList>
    </citation>
    <scope>NUCLEOTIDE SEQUENCE [LARGE SCALE GENOMIC DNA]</scope>
    <source>
        <strain evidence="4 5">FA350</strain>
    </source>
</reference>
<dbReference type="PANTHER" id="PTHR10434:SF9">
    <property type="entry name" value="PHOSPHOLIPID_GLYCEROL ACYLTRANSFERASE DOMAIN-CONTAINING PROTEIN"/>
    <property type="match status" value="1"/>
</dbReference>
<protein>
    <submittedName>
        <fullName evidence="4">Glycerol acyltransferase</fullName>
    </submittedName>
</protein>
<organism evidence="4 5">
    <name type="scientific">Bradymonas sediminis</name>
    <dbReference type="NCBI Taxonomy" id="1548548"/>
    <lineage>
        <taxon>Bacteria</taxon>
        <taxon>Deltaproteobacteria</taxon>
        <taxon>Bradymonadales</taxon>
        <taxon>Bradymonadaceae</taxon>
        <taxon>Bradymonas</taxon>
    </lineage>
</organism>
<accession>A0A2Z4FIZ1</accession>
<dbReference type="SMART" id="SM00563">
    <property type="entry name" value="PlsC"/>
    <property type="match status" value="1"/>
</dbReference>
<dbReference type="EMBL" id="CP030032">
    <property type="protein sequence ID" value="AWV88893.1"/>
    <property type="molecule type" value="Genomic_DNA"/>
</dbReference>
<keyword evidence="1 4" id="KW-0808">Transferase</keyword>
<dbReference type="OrthoDB" id="9796839at2"/>
<evidence type="ECO:0000313" key="4">
    <source>
        <dbReference type="EMBL" id="AWV88893.1"/>
    </source>
</evidence>
<dbReference type="GO" id="GO:0006654">
    <property type="term" value="P:phosphatidic acid biosynthetic process"/>
    <property type="evidence" value="ECO:0007669"/>
    <property type="project" value="TreeGrafter"/>
</dbReference>
<evidence type="ECO:0000256" key="1">
    <source>
        <dbReference type="ARBA" id="ARBA00022679"/>
    </source>
</evidence>
<keyword evidence="5" id="KW-1185">Reference proteome</keyword>
<dbReference type="KEGG" id="bsed:DN745_05885"/>
<gene>
    <name evidence="4" type="ORF">DN745_05885</name>
</gene>
<dbReference type="RefSeq" id="WP_111332955.1">
    <property type="nucleotide sequence ID" value="NZ_CP030032.1"/>
</dbReference>
<feature type="region of interest" description="Disordered" evidence="3">
    <location>
        <begin position="171"/>
        <end position="213"/>
    </location>
</feature>
<dbReference type="Proteomes" id="UP000249799">
    <property type="component" value="Chromosome"/>
</dbReference>
<dbReference type="Pfam" id="PF01553">
    <property type="entry name" value="Acyltransferase"/>
    <property type="match status" value="1"/>
</dbReference>
<evidence type="ECO:0000313" key="5">
    <source>
        <dbReference type="Proteomes" id="UP000249799"/>
    </source>
</evidence>
<name>A0A2Z4FIZ1_9DELT</name>
<evidence type="ECO:0000256" key="3">
    <source>
        <dbReference type="SAM" id="MobiDB-lite"/>
    </source>
</evidence>
<dbReference type="AlphaFoldDB" id="A0A2Z4FIZ1"/>
<dbReference type="SUPFAM" id="SSF69593">
    <property type="entry name" value="Glycerol-3-phosphate (1)-acyltransferase"/>
    <property type="match status" value="1"/>
</dbReference>
<dbReference type="CDD" id="cd07988">
    <property type="entry name" value="LPLAT_ABO13168-like"/>
    <property type="match status" value="1"/>
</dbReference>
<dbReference type="InterPro" id="IPR002123">
    <property type="entry name" value="Plipid/glycerol_acylTrfase"/>
</dbReference>
<keyword evidence="2 4" id="KW-0012">Acyltransferase</keyword>
<dbReference type="GO" id="GO:0003841">
    <property type="term" value="F:1-acylglycerol-3-phosphate O-acyltransferase activity"/>
    <property type="evidence" value="ECO:0007669"/>
    <property type="project" value="TreeGrafter"/>
</dbReference>
<proteinExistence type="predicted"/>
<evidence type="ECO:0000256" key="2">
    <source>
        <dbReference type="ARBA" id="ARBA00023315"/>
    </source>
</evidence>